<protein>
    <submittedName>
        <fullName evidence="3">Uncharacterized protein</fullName>
    </submittedName>
</protein>
<sequence>MRHTTKLLGLLLLSGLAAAAPITVQTLTYPPDGQDALRSETLKVPYVQGNNAAARINTALYLSQFNAPPPHQPHTLGKADKLDAVGTASLNFNVVRNDERVFAIHLEGEGCGAYCENFDQYLNFDARDGRLLLPDTLFTPAGKHALNEQMRLERRKRYRAELAQLQREYKQARQQHANKDTLDDLDARIALNQDCLAGTEPANEVNGQAESFYLAYLVQANSLRLDGGRCSNHASRALDDVYDVVIDLPLSTVRPWMSDYGRKLLLGDSKSASTPSLAGRVWQGKIGAAAVTLWVRDEKANHLDALYFYDKYRTPIALSGSHDGNTVQLDENDAQGKPSAQFLLRLDGDSLLGEWAGKQTLPVKLAP</sequence>
<reference evidence="3 4" key="1">
    <citation type="submission" date="2017-04" db="EMBL/GenBank/DDBJ databases">
        <authorList>
            <person name="Afonso C.L."/>
            <person name="Miller P.J."/>
            <person name="Scott M.A."/>
            <person name="Spackman E."/>
            <person name="Goraichik I."/>
            <person name="Dimitrov K.M."/>
            <person name="Suarez D.L."/>
            <person name="Swayne D.E."/>
        </authorList>
    </citation>
    <scope>NUCLEOTIDE SEQUENCE [LARGE SCALE GENOMIC DNA]</scope>
    <source>
        <strain evidence="3 4">DSM 23236</strain>
    </source>
</reference>
<dbReference type="OrthoDB" id="9127154at2"/>
<organism evidence="3 4">
    <name type="scientific">Andreprevotia lacus DSM 23236</name>
    <dbReference type="NCBI Taxonomy" id="1121001"/>
    <lineage>
        <taxon>Bacteria</taxon>
        <taxon>Pseudomonadati</taxon>
        <taxon>Pseudomonadota</taxon>
        <taxon>Betaproteobacteria</taxon>
        <taxon>Neisseriales</taxon>
        <taxon>Chitinibacteraceae</taxon>
        <taxon>Andreprevotia</taxon>
    </lineage>
</organism>
<feature type="chain" id="PRO_5012912982" evidence="2">
    <location>
        <begin position="20"/>
        <end position="367"/>
    </location>
</feature>
<dbReference type="RefSeq" id="WP_084090908.1">
    <property type="nucleotide sequence ID" value="NZ_FWXD01000012.1"/>
</dbReference>
<dbReference type="STRING" id="1121001.SAMN02745857_02255"/>
<proteinExistence type="predicted"/>
<accession>A0A1W1XPC2</accession>
<feature type="coiled-coil region" evidence="1">
    <location>
        <begin position="148"/>
        <end position="182"/>
    </location>
</feature>
<keyword evidence="4" id="KW-1185">Reference proteome</keyword>
<dbReference type="Proteomes" id="UP000192761">
    <property type="component" value="Unassembled WGS sequence"/>
</dbReference>
<evidence type="ECO:0000313" key="4">
    <source>
        <dbReference type="Proteomes" id="UP000192761"/>
    </source>
</evidence>
<gene>
    <name evidence="3" type="ORF">SAMN02745857_02255</name>
</gene>
<evidence type="ECO:0000256" key="2">
    <source>
        <dbReference type="SAM" id="SignalP"/>
    </source>
</evidence>
<dbReference type="EMBL" id="FWXD01000012">
    <property type="protein sequence ID" value="SMC25727.1"/>
    <property type="molecule type" value="Genomic_DNA"/>
</dbReference>
<name>A0A1W1XPC2_9NEIS</name>
<dbReference type="AlphaFoldDB" id="A0A1W1XPC2"/>
<evidence type="ECO:0000256" key="1">
    <source>
        <dbReference type="SAM" id="Coils"/>
    </source>
</evidence>
<feature type="signal peptide" evidence="2">
    <location>
        <begin position="1"/>
        <end position="19"/>
    </location>
</feature>
<keyword evidence="1" id="KW-0175">Coiled coil</keyword>
<keyword evidence="2" id="KW-0732">Signal</keyword>
<evidence type="ECO:0000313" key="3">
    <source>
        <dbReference type="EMBL" id="SMC25727.1"/>
    </source>
</evidence>